<feature type="compositionally biased region" description="Pro residues" evidence="1">
    <location>
        <begin position="1"/>
        <end position="10"/>
    </location>
</feature>
<accession>A0ABW2DR30</accession>
<gene>
    <name evidence="2" type="ORF">ACFQMH_00450</name>
</gene>
<feature type="compositionally biased region" description="Basic and acidic residues" evidence="1">
    <location>
        <begin position="104"/>
        <end position="117"/>
    </location>
</feature>
<keyword evidence="3" id="KW-1185">Reference proteome</keyword>
<proteinExistence type="predicted"/>
<dbReference type="EMBL" id="JBHSYM010000001">
    <property type="protein sequence ID" value="MFC7010209.1"/>
    <property type="molecule type" value="Genomic_DNA"/>
</dbReference>
<name>A0ABW2DR30_9ACTN</name>
<evidence type="ECO:0000256" key="1">
    <source>
        <dbReference type="SAM" id="MobiDB-lite"/>
    </source>
</evidence>
<dbReference type="RefSeq" id="WP_189870946.1">
    <property type="nucleotide sequence ID" value="NZ_BMWA01000007.1"/>
</dbReference>
<feature type="region of interest" description="Disordered" evidence="1">
    <location>
        <begin position="104"/>
        <end position="139"/>
    </location>
</feature>
<sequence length="139" mass="14684">MPPTAEPMPQAPEAATERRQEEAQDQASPMGKVVHLHTAHPRVAIPYVTPGDMFKGARGATSRTPSLRKLTGYGILGGMAVAGALEWPIAVAVGVATEVITREQAARKRAEQAKEQGRQPGTEPPVRTQAAQPGQTAMA</sequence>
<evidence type="ECO:0000313" key="3">
    <source>
        <dbReference type="Proteomes" id="UP001596409"/>
    </source>
</evidence>
<reference evidence="3" key="1">
    <citation type="journal article" date="2019" name="Int. J. Syst. Evol. Microbiol.">
        <title>The Global Catalogue of Microorganisms (GCM) 10K type strain sequencing project: providing services to taxonomists for standard genome sequencing and annotation.</title>
        <authorList>
            <consortium name="The Broad Institute Genomics Platform"/>
            <consortium name="The Broad Institute Genome Sequencing Center for Infectious Disease"/>
            <person name="Wu L."/>
            <person name="Ma J."/>
        </authorList>
    </citation>
    <scope>NUCLEOTIDE SEQUENCE [LARGE SCALE GENOMIC DNA]</scope>
    <source>
        <strain evidence="3">JCM 4855</strain>
    </source>
</reference>
<feature type="compositionally biased region" description="Polar residues" evidence="1">
    <location>
        <begin position="129"/>
        <end position="139"/>
    </location>
</feature>
<organism evidence="2 3">
    <name type="scientific">Streptomyces viridiviolaceus</name>
    <dbReference type="NCBI Taxonomy" id="68282"/>
    <lineage>
        <taxon>Bacteria</taxon>
        <taxon>Bacillati</taxon>
        <taxon>Actinomycetota</taxon>
        <taxon>Actinomycetes</taxon>
        <taxon>Kitasatosporales</taxon>
        <taxon>Streptomycetaceae</taxon>
        <taxon>Streptomyces</taxon>
    </lineage>
</organism>
<comment type="caution">
    <text evidence="2">The sequence shown here is derived from an EMBL/GenBank/DDBJ whole genome shotgun (WGS) entry which is preliminary data.</text>
</comment>
<feature type="region of interest" description="Disordered" evidence="1">
    <location>
        <begin position="1"/>
        <end position="32"/>
    </location>
</feature>
<dbReference type="Proteomes" id="UP001596409">
    <property type="component" value="Unassembled WGS sequence"/>
</dbReference>
<protein>
    <submittedName>
        <fullName evidence="2">Uncharacterized protein</fullName>
    </submittedName>
</protein>
<evidence type="ECO:0000313" key="2">
    <source>
        <dbReference type="EMBL" id="MFC7010209.1"/>
    </source>
</evidence>